<keyword evidence="3" id="KW-1185">Reference proteome</keyword>
<evidence type="ECO:0000313" key="3">
    <source>
        <dbReference type="Proteomes" id="UP000307440"/>
    </source>
</evidence>
<feature type="compositionally biased region" description="Low complexity" evidence="1">
    <location>
        <begin position="295"/>
        <end position="317"/>
    </location>
</feature>
<evidence type="ECO:0000256" key="1">
    <source>
        <dbReference type="SAM" id="MobiDB-lite"/>
    </source>
</evidence>
<evidence type="ECO:0000313" key="2">
    <source>
        <dbReference type="EMBL" id="TFK17293.1"/>
    </source>
</evidence>
<sequence length="343" mass="35375">MCPTRAARPPPPTRPEQPSVSSLVSSLVLLASPSLPGSSLKKQNEKWDANKFRRSALMLDEKDDDPLAPRTPRPPSMVERRANLPPPPSMAYPFSDTASMRSYDSRPAGTPQPYGAPSPFGAPPVPYAGGQNMYNQAPDGYGSAYGAAAGVGAMGAAAAAYRGTPPPHQFQPGYGQPRPYSNYATSNSSHLSQSSAGSGSAAAAAAAAAALTVQNTGANVNRSNTVSSHLPNPFSDQPSPMQPQFPNNVSAPLTRVGGNEGDELAPPAYVDDGTYAKLKRDAKTPVVMNPDTVSAAAARATPAPAAASVSSGSAPDATTTNANKKRPMSSQTFYDPADAYGGM</sequence>
<feature type="compositionally biased region" description="Low complexity" evidence="1">
    <location>
        <begin position="18"/>
        <end position="40"/>
    </location>
</feature>
<feature type="region of interest" description="Disordered" evidence="1">
    <location>
        <begin position="167"/>
        <end position="196"/>
    </location>
</feature>
<gene>
    <name evidence="2" type="ORF">FA15DRAFT_342169</name>
</gene>
<name>A0A5C3KCB4_COPMA</name>
<feature type="region of interest" description="Disordered" evidence="1">
    <location>
        <begin position="1"/>
        <end position="112"/>
    </location>
</feature>
<dbReference type="AlphaFoldDB" id="A0A5C3KCB4"/>
<feature type="region of interest" description="Disordered" evidence="1">
    <location>
        <begin position="295"/>
        <end position="343"/>
    </location>
</feature>
<organism evidence="2 3">
    <name type="scientific">Coprinopsis marcescibilis</name>
    <name type="common">Agaric fungus</name>
    <name type="synonym">Psathyrella marcescibilis</name>
    <dbReference type="NCBI Taxonomy" id="230819"/>
    <lineage>
        <taxon>Eukaryota</taxon>
        <taxon>Fungi</taxon>
        <taxon>Dikarya</taxon>
        <taxon>Basidiomycota</taxon>
        <taxon>Agaricomycotina</taxon>
        <taxon>Agaricomycetes</taxon>
        <taxon>Agaricomycetidae</taxon>
        <taxon>Agaricales</taxon>
        <taxon>Agaricineae</taxon>
        <taxon>Psathyrellaceae</taxon>
        <taxon>Coprinopsis</taxon>
    </lineage>
</organism>
<dbReference type="STRING" id="230819.A0A5C3KCB4"/>
<feature type="compositionally biased region" description="Low complexity" evidence="1">
    <location>
        <begin position="184"/>
        <end position="196"/>
    </location>
</feature>
<proteinExistence type="predicted"/>
<dbReference type="OrthoDB" id="3263296at2759"/>
<dbReference type="EMBL" id="ML210535">
    <property type="protein sequence ID" value="TFK17293.1"/>
    <property type="molecule type" value="Genomic_DNA"/>
</dbReference>
<feature type="compositionally biased region" description="Basic and acidic residues" evidence="1">
    <location>
        <begin position="42"/>
        <end position="51"/>
    </location>
</feature>
<feature type="region of interest" description="Disordered" evidence="1">
    <location>
        <begin position="220"/>
        <end position="239"/>
    </location>
</feature>
<protein>
    <submittedName>
        <fullName evidence="2">Uncharacterized protein</fullName>
    </submittedName>
</protein>
<feature type="compositionally biased region" description="Polar residues" evidence="1">
    <location>
        <begin position="318"/>
        <end position="333"/>
    </location>
</feature>
<accession>A0A5C3KCB4</accession>
<reference evidence="2 3" key="1">
    <citation type="journal article" date="2019" name="Nat. Ecol. Evol.">
        <title>Megaphylogeny resolves global patterns of mushroom evolution.</title>
        <authorList>
            <person name="Varga T."/>
            <person name="Krizsan K."/>
            <person name="Foldi C."/>
            <person name="Dima B."/>
            <person name="Sanchez-Garcia M."/>
            <person name="Sanchez-Ramirez S."/>
            <person name="Szollosi G.J."/>
            <person name="Szarkandi J.G."/>
            <person name="Papp V."/>
            <person name="Albert L."/>
            <person name="Andreopoulos W."/>
            <person name="Angelini C."/>
            <person name="Antonin V."/>
            <person name="Barry K.W."/>
            <person name="Bougher N.L."/>
            <person name="Buchanan P."/>
            <person name="Buyck B."/>
            <person name="Bense V."/>
            <person name="Catcheside P."/>
            <person name="Chovatia M."/>
            <person name="Cooper J."/>
            <person name="Damon W."/>
            <person name="Desjardin D."/>
            <person name="Finy P."/>
            <person name="Geml J."/>
            <person name="Haridas S."/>
            <person name="Hughes K."/>
            <person name="Justo A."/>
            <person name="Karasinski D."/>
            <person name="Kautmanova I."/>
            <person name="Kiss B."/>
            <person name="Kocsube S."/>
            <person name="Kotiranta H."/>
            <person name="LaButti K.M."/>
            <person name="Lechner B.E."/>
            <person name="Liimatainen K."/>
            <person name="Lipzen A."/>
            <person name="Lukacs Z."/>
            <person name="Mihaltcheva S."/>
            <person name="Morgado L.N."/>
            <person name="Niskanen T."/>
            <person name="Noordeloos M.E."/>
            <person name="Ohm R.A."/>
            <person name="Ortiz-Santana B."/>
            <person name="Ovrebo C."/>
            <person name="Racz N."/>
            <person name="Riley R."/>
            <person name="Savchenko A."/>
            <person name="Shiryaev A."/>
            <person name="Soop K."/>
            <person name="Spirin V."/>
            <person name="Szebenyi C."/>
            <person name="Tomsovsky M."/>
            <person name="Tulloss R.E."/>
            <person name="Uehling J."/>
            <person name="Grigoriev I.V."/>
            <person name="Vagvolgyi C."/>
            <person name="Papp T."/>
            <person name="Martin F.M."/>
            <person name="Miettinen O."/>
            <person name="Hibbett D.S."/>
            <person name="Nagy L.G."/>
        </authorList>
    </citation>
    <scope>NUCLEOTIDE SEQUENCE [LARGE SCALE GENOMIC DNA]</scope>
    <source>
        <strain evidence="2 3">CBS 121175</strain>
    </source>
</reference>
<dbReference type="Proteomes" id="UP000307440">
    <property type="component" value="Unassembled WGS sequence"/>
</dbReference>